<evidence type="ECO:0000313" key="1">
    <source>
        <dbReference type="EMBL" id="KAH9682250.1"/>
    </source>
</evidence>
<keyword evidence="2" id="KW-1185">Reference proteome</keyword>
<proteinExistence type="predicted"/>
<dbReference type="EMBL" id="CM039178">
    <property type="protein sequence ID" value="KAH9682250.1"/>
    <property type="molecule type" value="Genomic_DNA"/>
</dbReference>
<sequence length="474" mass="52194">MSCMLLKTQISSHSQIDVDRKLFEAAAKGDIEPFREIARDELESIVTDLMNNTVLYGNITASHLTLQTEEGEIVSVSTKFVEQILDLSPSVLFQADAKGDSPLHLAAKKGDAAIVKFLIKFTKKQPRDLQRGVKSAERQMLEMTNEEQNTPLHEAVRLRSVDVAKILIVADPHVPYSANRNNETPLYMAAANGSVEIVAKILQKCPSPAHEGPDGKTALHAAVYTYPTEVIKQLLLHEEKRSLTVVRDKYGWTPLHHAAYSGRELTSKLLLDHDKSAAFIGDKDRNMTALHLAAARGHIMVVDRILSSCEDCCAEVDERGWNFLHFAMVSLALLQSSGLVIKHPIVRNSRLLIAEDVNGNTPLHVVAAVCRLSHRVAGLPVFLKVIGGNNAENNDGISVQDVIRRGFPELEQEIQELSKNVGRGQYPNGILRVQKEKDSVDEEALKEMQSLHTVVATLIATVTFAAGFTLPGGY</sequence>
<name>A0ACB8I520_CITSI</name>
<comment type="caution">
    <text evidence="1">The sequence shown here is derived from an EMBL/GenBank/DDBJ whole genome shotgun (WGS) entry which is preliminary data.</text>
</comment>
<organism evidence="1 2">
    <name type="scientific">Citrus sinensis</name>
    <name type="common">Sweet orange</name>
    <name type="synonym">Citrus aurantium var. sinensis</name>
    <dbReference type="NCBI Taxonomy" id="2711"/>
    <lineage>
        <taxon>Eukaryota</taxon>
        <taxon>Viridiplantae</taxon>
        <taxon>Streptophyta</taxon>
        <taxon>Embryophyta</taxon>
        <taxon>Tracheophyta</taxon>
        <taxon>Spermatophyta</taxon>
        <taxon>Magnoliopsida</taxon>
        <taxon>eudicotyledons</taxon>
        <taxon>Gunneridae</taxon>
        <taxon>Pentapetalae</taxon>
        <taxon>rosids</taxon>
        <taxon>malvids</taxon>
        <taxon>Sapindales</taxon>
        <taxon>Rutaceae</taxon>
        <taxon>Aurantioideae</taxon>
        <taxon>Citrus</taxon>
    </lineage>
</organism>
<protein>
    <submittedName>
        <fullName evidence="1">ANK REP REGION domain-containing protein</fullName>
    </submittedName>
</protein>
<accession>A0ACB8I520</accession>
<evidence type="ECO:0000313" key="2">
    <source>
        <dbReference type="Proteomes" id="UP000829398"/>
    </source>
</evidence>
<gene>
    <name evidence="1" type="ORF">KPL71_027277</name>
</gene>
<dbReference type="Proteomes" id="UP000829398">
    <property type="component" value="Chromosome 9"/>
</dbReference>
<reference evidence="2" key="1">
    <citation type="journal article" date="2023" name="Hortic. Res.">
        <title>A chromosome-level phased genome enabling allele-level studies in sweet orange: a case study on citrus Huanglongbing tolerance.</title>
        <authorList>
            <person name="Wu B."/>
            <person name="Yu Q."/>
            <person name="Deng Z."/>
            <person name="Duan Y."/>
            <person name="Luo F."/>
            <person name="Gmitter F. Jr."/>
        </authorList>
    </citation>
    <scope>NUCLEOTIDE SEQUENCE [LARGE SCALE GENOMIC DNA]</scope>
    <source>
        <strain evidence="2">cv. Valencia</strain>
    </source>
</reference>